<dbReference type="InterPro" id="IPR001841">
    <property type="entry name" value="Znf_RING"/>
</dbReference>
<keyword evidence="2" id="KW-0862">Zinc</keyword>
<feature type="region of interest" description="Disordered" evidence="5">
    <location>
        <begin position="536"/>
        <end position="612"/>
    </location>
</feature>
<dbReference type="PROSITE" id="PS50089">
    <property type="entry name" value="ZF_RING_2"/>
    <property type="match status" value="1"/>
</dbReference>
<feature type="compositionally biased region" description="Pro residues" evidence="5">
    <location>
        <begin position="225"/>
        <end position="240"/>
    </location>
</feature>
<feature type="region of interest" description="Disordered" evidence="5">
    <location>
        <begin position="202"/>
        <end position="351"/>
    </location>
</feature>
<evidence type="ECO:0000256" key="2">
    <source>
        <dbReference type="ARBA" id="ARBA00022833"/>
    </source>
</evidence>
<feature type="compositionally biased region" description="Acidic residues" evidence="5">
    <location>
        <begin position="329"/>
        <end position="338"/>
    </location>
</feature>
<feature type="compositionally biased region" description="Pro residues" evidence="5">
    <location>
        <begin position="540"/>
        <end position="558"/>
    </location>
</feature>
<dbReference type="OrthoDB" id="1711136at2759"/>
<reference evidence="8" key="1">
    <citation type="submission" date="2025-08" db="UniProtKB">
        <authorList>
            <consortium name="RefSeq"/>
        </authorList>
    </citation>
    <scope>IDENTIFICATION</scope>
    <source>
        <tissue evidence="8">Whole organism</tissue>
    </source>
</reference>
<feature type="compositionally biased region" description="Low complexity" evidence="5">
    <location>
        <begin position="576"/>
        <end position="585"/>
    </location>
</feature>
<dbReference type="InterPro" id="IPR013083">
    <property type="entry name" value="Znf_RING/FYVE/PHD"/>
</dbReference>
<dbReference type="RefSeq" id="XP_052131067.1">
    <property type="nucleotide sequence ID" value="XM_052275107.1"/>
</dbReference>
<gene>
    <name evidence="8" type="primary">LOC113214918</name>
</gene>
<evidence type="ECO:0000313" key="8">
    <source>
        <dbReference type="RefSeq" id="XP_052131067.1"/>
    </source>
</evidence>
<evidence type="ECO:0000259" key="6">
    <source>
        <dbReference type="PROSITE" id="PS50089"/>
    </source>
</evidence>
<evidence type="ECO:0000256" key="5">
    <source>
        <dbReference type="SAM" id="MobiDB-lite"/>
    </source>
</evidence>
<evidence type="ECO:0000256" key="1">
    <source>
        <dbReference type="ARBA" id="ARBA00022771"/>
    </source>
</evidence>
<keyword evidence="7" id="KW-1185">Reference proteome</keyword>
<dbReference type="SUPFAM" id="SSF57850">
    <property type="entry name" value="RING/U-box"/>
    <property type="match status" value="1"/>
</dbReference>
<dbReference type="Pfam" id="PF13920">
    <property type="entry name" value="zf-C3HC4_3"/>
    <property type="match status" value="1"/>
</dbReference>
<organism evidence="7 8">
    <name type="scientific">Frankliniella occidentalis</name>
    <name type="common">Western flower thrips</name>
    <name type="synonym">Euthrips occidentalis</name>
    <dbReference type="NCBI Taxonomy" id="133901"/>
    <lineage>
        <taxon>Eukaryota</taxon>
        <taxon>Metazoa</taxon>
        <taxon>Ecdysozoa</taxon>
        <taxon>Arthropoda</taxon>
        <taxon>Hexapoda</taxon>
        <taxon>Insecta</taxon>
        <taxon>Pterygota</taxon>
        <taxon>Neoptera</taxon>
        <taxon>Paraneoptera</taxon>
        <taxon>Thysanoptera</taxon>
        <taxon>Terebrantia</taxon>
        <taxon>Thripoidea</taxon>
        <taxon>Thripidae</taxon>
        <taxon>Frankliniella</taxon>
    </lineage>
</organism>
<evidence type="ECO:0000313" key="7">
    <source>
        <dbReference type="Proteomes" id="UP000504606"/>
    </source>
</evidence>
<dbReference type="Proteomes" id="UP000504606">
    <property type="component" value="Unplaced"/>
</dbReference>
<dbReference type="GO" id="GO:0008270">
    <property type="term" value="F:zinc ion binding"/>
    <property type="evidence" value="ECO:0007669"/>
    <property type="project" value="UniProtKB-KW"/>
</dbReference>
<feature type="compositionally biased region" description="Basic residues" evidence="5">
    <location>
        <begin position="294"/>
        <end position="304"/>
    </location>
</feature>
<dbReference type="GeneID" id="113214918"/>
<dbReference type="InterPro" id="IPR029071">
    <property type="entry name" value="Ubiquitin-like_domsf"/>
</dbReference>
<keyword evidence="1 3" id="KW-0479">Metal-binding</keyword>
<feature type="compositionally biased region" description="Pro residues" evidence="5">
    <location>
        <begin position="78"/>
        <end position="91"/>
    </location>
</feature>
<dbReference type="SUPFAM" id="SSF54236">
    <property type="entry name" value="Ubiquitin-like"/>
    <property type="match status" value="1"/>
</dbReference>
<proteinExistence type="predicted"/>
<feature type="compositionally biased region" description="Basic residues" evidence="5">
    <location>
        <begin position="275"/>
        <end position="285"/>
    </location>
</feature>
<keyword evidence="1 3" id="KW-0863">Zinc-finger</keyword>
<evidence type="ECO:0000256" key="3">
    <source>
        <dbReference type="PROSITE-ProRule" id="PRU00175"/>
    </source>
</evidence>
<feature type="compositionally biased region" description="Low complexity" evidence="5">
    <location>
        <begin position="559"/>
        <end position="568"/>
    </location>
</feature>
<sequence length="676" mass="74592">MEEPPAPPGELLFLLGLAEVEWVDHQDGDDLNVLDMCISPPESPPMSPLPQLQQEVAHPAGENGEEVPWEHRVAVTPPRAPARLPTPPILLSPPVRRGAHPAGENGEEVPWEHRVAVTPPRPRAPARLPTPPILLSPPVRRAEDPVAEDVVVHPVGVHMARRREQIRRAAMAAAAAQQGADGGMIVQPAGAEVNAVAMGAEVRDDLDVPPPPRSPGRISPEPERTPPASPGVPAPPPQPQPDHGDEGAEADWPVRRGRGRPRRVPTGNTPERVRRPVGRPPRVHTGHTPERVRRPVGRPPRRPRQPREPREQREPRARQHRRRILPIGDMEDDADEPEERGLEMIGQDVGPEDVIVIDDDEEDDNIGGADQLGGRAPAPVAVDPNLAEFRRVRAEQEEEYNAGLAVDQERQRLRQEAEREDRERAAADERLREALAARRAEAVAAMEALGEVGDGDGDVYEVAFVSPSGQRWSRLFRSDTLLQNLRTAVEAREETPWGFRLRSAEDNEVVDVEYADVTLHDFFVTGRRVLLRVEEDDEAPPPVAPQPNLQPEPQPNQPQPAQQNDLQPEPQPNQPQPAQDNDLQPEPQPNPLQPAGALPVAPGNDPQPWPTAGPANVEGTCVICLEARSIMAFVPCGHVQMCEPCSKNWKRHTLVQNRKCTICRKVVKSFLKLYFA</sequence>
<keyword evidence="4" id="KW-0175">Coiled coil</keyword>
<feature type="region of interest" description="Disordered" evidence="5">
    <location>
        <begin position="78"/>
        <end position="107"/>
    </location>
</feature>
<name>A0A9C6XU88_FRAOC</name>
<dbReference type="AlphaFoldDB" id="A0A9C6XU88"/>
<accession>A0A9C6XU88</accession>
<evidence type="ECO:0000256" key="4">
    <source>
        <dbReference type="SAM" id="Coils"/>
    </source>
</evidence>
<feature type="compositionally biased region" description="Basic and acidic residues" evidence="5">
    <location>
        <begin position="305"/>
        <end position="317"/>
    </location>
</feature>
<feature type="domain" description="RING-type" evidence="6">
    <location>
        <begin position="621"/>
        <end position="664"/>
    </location>
</feature>
<protein>
    <submittedName>
        <fullName evidence="8">DNA translocase FtsK-like isoform X1</fullName>
    </submittedName>
</protein>
<feature type="coiled-coil region" evidence="4">
    <location>
        <begin position="410"/>
        <end position="437"/>
    </location>
</feature>
<dbReference type="Gene3D" id="3.30.40.10">
    <property type="entry name" value="Zinc/RING finger domain, C3HC4 (zinc finger)"/>
    <property type="match status" value="1"/>
</dbReference>
<dbReference type="KEGG" id="foc:113214918"/>